<feature type="region of interest" description="Disordered" evidence="1">
    <location>
        <begin position="32"/>
        <end position="74"/>
    </location>
</feature>
<dbReference type="STRING" id="1070870.SAMN05444351_2567"/>
<dbReference type="OrthoDB" id="4335972at2"/>
<dbReference type="Proteomes" id="UP000184471">
    <property type="component" value="Unassembled WGS sequence"/>
</dbReference>
<keyword evidence="2" id="KW-0732">Signal</keyword>
<feature type="compositionally biased region" description="Low complexity" evidence="1">
    <location>
        <begin position="35"/>
        <end position="53"/>
    </location>
</feature>
<dbReference type="EMBL" id="FQVX01000002">
    <property type="protein sequence ID" value="SHG41729.1"/>
    <property type="molecule type" value="Genomic_DNA"/>
</dbReference>
<dbReference type="PROSITE" id="PS51257">
    <property type="entry name" value="PROKAR_LIPOPROTEIN"/>
    <property type="match status" value="1"/>
</dbReference>
<feature type="signal peptide" evidence="2">
    <location>
        <begin position="1"/>
        <end position="24"/>
    </location>
</feature>
<proteinExistence type="predicted"/>
<name>A0A1M5JNA3_9ACTN</name>
<feature type="compositionally biased region" description="Pro residues" evidence="1">
    <location>
        <begin position="54"/>
        <end position="74"/>
    </location>
</feature>
<protein>
    <recommendedName>
        <fullName evidence="5">PASTA domain-containing protein</fullName>
    </recommendedName>
</protein>
<dbReference type="RefSeq" id="WP_073420438.1">
    <property type="nucleotide sequence ID" value="NZ_FQVX01000002.1"/>
</dbReference>
<sequence>MNQSSARRRLGALPVLLATGLLLAGCGDDGETGLPAPTSTPSAPATSSAAAPTTPAPTTPAPEPAVAPAPTPEVTPAPVVVDFLMPAVVGMTLQDAQDLIQTNGVFLSLSHDLLGSRNQVLDANRRVCTQNIAPGQRVTGDVDGAIDLGAVKLDELCP</sequence>
<reference evidence="3 4" key="1">
    <citation type="submission" date="2016-11" db="EMBL/GenBank/DDBJ databases">
        <authorList>
            <person name="Jaros S."/>
            <person name="Januszkiewicz K."/>
            <person name="Wedrychowicz H."/>
        </authorList>
    </citation>
    <scope>NUCLEOTIDE SEQUENCE [LARGE SCALE GENOMIC DNA]</scope>
    <source>
        <strain evidence="3 4">DSM 45408</strain>
    </source>
</reference>
<evidence type="ECO:0000256" key="2">
    <source>
        <dbReference type="SAM" id="SignalP"/>
    </source>
</evidence>
<dbReference type="Gene3D" id="3.30.10.20">
    <property type="match status" value="1"/>
</dbReference>
<evidence type="ECO:0000256" key="1">
    <source>
        <dbReference type="SAM" id="MobiDB-lite"/>
    </source>
</evidence>
<evidence type="ECO:0000313" key="3">
    <source>
        <dbReference type="EMBL" id="SHG41729.1"/>
    </source>
</evidence>
<feature type="chain" id="PRO_5039076936" description="PASTA domain-containing protein" evidence="2">
    <location>
        <begin position="25"/>
        <end position="158"/>
    </location>
</feature>
<organism evidence="3 4">
    <name type="scientific">Geodermatophilus nigrescens</name>
    <dbReference type="NCBI Taxonomy" id="1070870"/>
    <lineage>
        <taxon>Bacteria</taxon>
        <taxon>Bacillati</taxon>
        <taxon>Actinomycetota</taxon>
        <taxon>Actinomycetes</taxon>
        <taxon>Geodermatophilales</taxon>
        <taxon>Geodermatophilaceae</taxon>
        <taxon>Geodermatophilus</taxon>
    </lineage>
</organism>
<evidence type="ECO:0000313" key="4">
    <source>
        <dbReference type="Proteomes" id="UP000184471"/>
    </source>
</evidence>
<dbReference type="AlphaFoldDB" id="A0A1M5JNA3"/>
<keyword evidence="4" id="KW-1185">Reference proteome</keyword>
<accession>A0A1M5JNA3</accession>
<gene>
    <name evidence="3" type="ORF">SAMN05444351_2567</name>
</gene>
<evidence type="ECO:0008006" key="5">
    <source>
        <dbReference type="Google" id="ProtNLM"/>
    </source>
</evidence>